<gene>
    <name evidence="1" type="ORF">C4D60_Mb11t18430</name>
</gene>
<accession>A0A4S8J7I7</accession>
<dbReference type="AlphaFoldDB" id="A0A4S8J7I7"/>
<sequence>MVNTDEINMADKACSGQELYNRPSLLSSLYPNPFRSISAFSISEVGTPIWPRLLDDCGIGII</sequence>
<name>A0A4S8J7I7_MUSBA</name>
<dbReference type="Proteomes" id="UP000317650">
    <property type="component" value="Chromosome 11"/>
</dbReference>
<dbReference type="EMBL" id="PYDT01000007">
    <property type="protein sequence ID" value="THU56552.1"/>
    <property type="molecule type" value="Genomic_DNA"/>
</dbReference>
<keyword evidence="2" id="KW-1185">Reference proteome</keyword>
<evidence type="ECO:0000313" key="2">
    <source>
        <dbReference type="Proteomes" id="UP000317650"/>
    </source>
</evidence>
<protein>
    <submittedName>
        <fullName evidence="1">Uncharacterized protein</fullName>
    </submittedName>
</protein>
<organism evidence="1 2">
    <name type="scientific">Musa balbisiana</name>
    <name type="common">Banana</name>
    <dbReference type="NCBI Taxonomy" id="52838"/>
    <lineage>
        <taxon>Eukaryota</taxon>
        <taxon>Viridiplantae</taxon>
        <taxon>Streptophyta</taxon>
        <taxon>Embryophyta</taxon>
        <taxon>Tracheophyta</taxon>
        <taxon>Spermatophyta</taxon>
        <taxon>Magnoliopsida</taxon>
        <taxon>Liliopsida</taxon>
        <taxon>Zingiberales</taxon>
        <taxon>Musaceae</taxon>
        <taxon>Musa</taxon>
    </lineage>
</organism>
<reference evidence="1 2" key="1">
    <citation type="journal article" date="2019" name="Nat. Plants">
        <title>Genome sequencing of Musa balbisiana reveals subgenome evolution and function divergence in polyploid bananas.</title>
        <authorList>
            <person name="Yao X."/>
        </authorList>
    </citation>
    <scope>NUCLEOTIDE SEQUENCE [LARGE SCALE GENOMIC DNA]</scope>
    <source>
        <strain evidence="2">cv. DH-PKW</strain>
        <tissue evidence="1">Leaves</tissue>
    </source>
</reference>
<evidence type="ECO:0000313" key="1">
    <source>
        <dbReference type="EMBL" id="THU56552.1"/>
    </source>
</evidence>
<proteinExistence type="predicted"/>
<comment type="caution">
    <text evidence="1">The sequence shown here is derived from an EMBL/GenBank/DDBJ whole genome shotgun (WGS) entry which is preliminary data.</text>
</comment>